<organism evidence="1 2">
    <name type="scientific">Colletotrichum sojae</name>
    <dbReference type="NCBI Taxonomy" id="2175907"/>
    <lineage>
        <taxon>Eukaryota</taxon>
        <taxon>Fungi</taxon>
        <taxon>Dikarya</taxon>
        <taxon>Ascomycota</taxon>
        <taxon>Pezizomycotina</taxon>
        <taxon>Sordariomycetes</taxon>
        <taxon>Hypocreomycetidae</taxon>
        <taxon>Glomerellales</taxon>
        <taxon>Glomerellaceae</taxon>
        <taxon>Colletotrichum</taxon>
        <taxon>Colletotrichum orchidearum species complex</taxon>
    </lineage>
</organism>
<evidence type="ECO:0000313" key="2">
    <source>
        <dbReference type="Proteomes" id="UP000652219"/>
    </source>
</evidence>
<accession>A0A8H6ILU7</accession>
<evidence type="ECO:0000313" key="1">
    <source>
        <dbReference type="EMBL" id="KAF6784773.1"/>
    </source>
</evidence>
<dbReference type="Proteomes" id="UP000652219">
    <property type="component" value="Unassembled WGS sequence"/>
</dbReference>
<proteinExistence type="predicted"/>
<dbReference type="AlphaFoldDB" id="A0A8H6ILU7"/>
<reference evidence="1 2" key="1">
    <citation type="journal article" date="2020" name="Phytopathology">
        <title>Genome Sequence Resources of Colletotrichum truncatum, C. plurivorum, C. musicola, and C. sojae: Four Species Pathogenic to Soybean (Glycine max).</title>
        <authorList>
            <person name="Rogerio F."/>
            <person name="Boufleur T.R."/>
            <person name="Ciampi-Guillardi M."/>
            <person name="Sukno S.A."/>
            <person name="Thon M.R."/>
            <person name="Massola Junior N.S."/>
            <person name="Baroncelli R."/>
        </authorList>
    </citation>
    <scope>NUCLEOTIDE SEQUENCE [LARGE SCALE GENOMIC DNA]</scope>
    <source>
        <strain evidence="1 2">LFN0009</strain>
    </source>
</reference>
<dbReference type="EMBL" id="WIGN01000726">
    <property type="protein sequence ID" value="KAF6784773.1"/>
    <property type="molecule type" value="Genomic_DNA"/>
</dbReference>
<protein>
    <submittedName>
        <fullName evidence="1">Ankyrin repeat protein</fullName>
    </submittedName>
</protein>
<gene>
    <name evidence="1" type="ORF">CSOJ01_15700</name>
</gene>
<comment type="caution">
    <text evidence="1">The sequence shown here is derived from an EMBL/GenBank/DDBJ whole genome shotgun (WGS) entry which is preliminary data.</text>
</comment>
<name>A0A8H6ILU7_9PEZI</name>
<keyword evidence="2" id="KW-1185">Reference proteome</keyword>
<sequence>MGSQLKEPISLAILSRDEILIRYILESQFHNIEIAAHPEDLQQYVSSELNKRISSRELRFCDLSLKDEILTRLVKEAQGMWVLSEARV</sequence>